<keyword evidence="1" id="KW-1133">Transmembrane helix</keyword>
<reference evidence="2" key="1">
    <citation type="submission" date="2021-05" db="EMBL/GenBank/DDBJ databases">
        <authorList>
            <person name="Zhang X."/>
        </authorList>
    </citation>
    <scope>NUCLEOTIDE SEQUENCE</scope>
    <source>
        <plasmid evidence="2">pKPC-063001</plasmid>
    </source>
</reference>
<geneLocation type="plasmid" evidence="2">
    <name>pKPC-063001</name>
</geneLocation>
<sequence length="52" mass="5949">MGYLFLLFSMWPVFMVLFIGLSLALYGVLMHKTAIFCFLTGIIIGLAGWIYR</sequence>
<feature type="transmembrane region" description="Helical" evidence="1">
    <location>
        <begin position="6"/>
        <end position="26"/>
    </location>
</feature>
<evidence type="ECO:0000256" key="1">
    <source>
        <dbReference type="SAM" id="Phobius"/>
    </source>
</evidence>
<feature type="transmembrane region" description="Helical" evidence="1">
    <location>
        <begin position="33"/>
        <end position="51"/>
    </location>
</feature>
<keyword evidence="1" id="KW-0812">Transmembrane</keyword>
<keyword evidence="1" id="KW-0472">Membrane</keyword>
<keyword evidence="2" id="KW-0614">Plasmid</keyword>
<evidence type="ECO:0008006" key="3">
    <source>
        <dbReference type="Google" id="ProtNLM"/>
    </source>
</evidence>
<dbReference type="AlphaFoldDB" id="A0A8E6L480"/>
<protein>
    <recommendedName>
        <fullName evidence="3">DUF4175 domain-containing protein</fullName>
    </recommendedName>
</protein>
<evidence type="ECO:0000313" key="2">
    <source>
        <dbReference type="EMBL" id="QVQ59259.1"/>
    </source>
</evidence>
<name>A0A8E6L480_KLEPN</name>
<dbReference type="EMBL" id="MZ156798">
    <property type="protein sequence ID" value="QVQ59259.1"/>
    <property type="molecule type" value="Genomic_DNA"/>
</dbReference>
<organism evidence="2">
    <name type="scientific">Klebsiella pneumoniae</name>
    <dbReference type="NCBI Taxonomy" id="573"/>
    <lineage>
        <taxon>Bacteria</taxon>
        <taxon>Pseudomonadati</taxon>
        <taxon>Pseudomonadota</taxon>
        <taxon>Gammaproteobacteria</taxon>
        <taxon>Enterobacterales</taxon>
        <taxon>Enterobacteriaceae</taxon>
        <taxon>Klebsiella/Raoultella group</taxon>
        <taxon>Klebsiella</taxon>
        <taxon>Klebsiella pneumoniae complex</taxon>
    </lineage>
</organism>
<accession>A0A8E6L480</accession>
<proteinExistence type="predicted"/>